<name>A0A160IQ86_9BACL</name>
<dbReference type="InterPro" id="IPR050695">
    <property type="entry name" value="N-acetylmuramoyl_amidase_3"/>
</dbReference>
<dbReference type="Pfam" id="PF01520">
    <property type="entry name" value="Amidase_3"/>
    <property type="match status" value="1"/>
</dbReference>
<dbReference type="STRING" id="1221500.ABE65_018175"/>
<dbReference type="PANTHER" id="PTHR30404">
    <property type="entry name" value="N-ACETYLMURAMOYL-L-ALANINE AMIDASE"/>
    <property type="match status" value="1"/>
</dbReference>
<organism evidence="3 4">
    <name type="scientific">Fictibacillus phosphorivorans</name>
    <dbReference type="NCBI Taxonomy" id="1221500"/>
    <lineage>
        <taxon>Bacteria</taxon>
        <taxon>Bacillati</taxon>
        <taxon>Bacillota</taxon>
        <taxon>Bacilli</taxon>
        <taxon>Bacillales</taxon>
        <taxon>Fictibacillaceae</taxon>
        <taxon>Fictibacillus</taxon>
    </lineage>
</organism>
<gene>
    <name evidence="3" type="ORF">ABE65_018175</name>
</gene>
<dbReference type="InterPro" id="IPR011123">
    <property type="entry name" value="Y_Y_Y"/>
</dbReference>
<evidence type="ECO:0000259" key="2">
    <source>
        <dbReference type="SMART" id="SM00646"/>
    </source>
</evidence>
<dbReference type="RefSeq" id="WP_066398067.1">
    <property type="nucleotide sequence ID" value="NZ_CP015378.1"/>
</dbReference>
<dbReference type="GO" id="GO:0030288">
    <property type="term" value="C:outer membrane-bounded periplasmic space"/>
    <property type="evidence" value="ECO:0007669"/>
    <property type="project" value="TreeGrafter"/>
</dbReference>
<protein>
    <recommendedName>
        <fullName evidence="2">MurNAc-LAA domain-containing protein</fullName>
    </recommendedName>
</protein>
<keyword evidence="1" id="KW-0378">Hydrolase</keyword>
<evidence type="ECO:0000256" key="1">
    <source>
        <dbReference type="ARBA" id="ARBA00022801"/>
    </source>
</evidence>
<proteinExistence type="predicted"/>
<dbReference type="EMBL" id="CP015378">
    <property type="protein sequence ID" value="ANC78618.1"/>
    <property type="molecule type" value="Genomic_DNA"/>
</dbReference>
<dbReference type="PANTHER" id="PTHR30404:SF0">
    <property type="entry name" value="N-ACETYLMURAMOYL-L-ALANINE AMIDASE AMIC"/>
    <property type="match status" value="1"/>
</dbReference>
<evidence type="ECO:0000313" key="3">
    <source>
        <dbReference type="EMBL" id="ANC78618.1"/>
    </source>
</evidence>
<dbReference type="Gene3D" id="3.40.630.40">
    <property type="entry name" value="Zn-dependent exopeptidases"/>
    <property type="match status" value="1"/>
</dbReference>
<evidence type="ECO:0000313" key="4">
    <source>
        <dbReference type="Proteomes" id="UP000076623"/>
    </source>
</evidence>
<dbReference type="Proteomes" id="UP000076623">
    <property type="component" value="Chromosome"/>
</dbReference>
<dbReference type="KEGG" id="fpn:ABE65_018175"/>
<dbReference type="InterPro" id="IPR002508">
    <property type="entry name" value="MurNAc-LAA_cat"/>
</dbReference>
<accession>A0A160IQ86</accession>
<dbReference type="GO" id="GO:0009253">
    <property type="term" value="P:peptidoglycan catabolic process"/>
    <property type="evidence" value="ECO:0007669"/>
    <property type="project" value="InterPro"/>
</dbReference>
<dbReference type="GO" id="GO:0008745">
    <property type="term" value="F:N-acetylmuramoyl-L-alanine amidase activity"/>
    <property type="evidence" value="ECO:0007669"/>
    <property type="project" value="InterPro"/>
</dbReference>
<sequence>MRNKISILSILFVFMFMSVFHPKVDASLAKGQVTSLTVGTPLTAGKAISISSAAKSPNQALYKFHAQDKKSGTWAVIKDYSSISSTTWTPKTEGSYRVVVHVRDSKSNASYDSYTYKDVVVNSGISKAKVSAMTVGNPLVIGNSTMVKATASSHNQPLYKYLLGNRTTNEWTVLKDYSTSSSYSWVPQKEGTFRVVVHVKDSKSTASYDSYDYRDVKVSSAYTAFAKSLNVKKMAYVGYKETISGSAESTSHALYKFFLNNRDTGEWITLQEYASNSKLSYTPPKPGNYRIVMHVKDEMSKKDYDHYRFEDITIKNLSKAEVDPLQTTENLFLNPANVITAKAKSDNTALYKFIVKHPDQTWETLQEFSPNGKITWKPSKLGDYRVVVHVKDSYSKNTYDNYTFKDVEVKEHPTSDYQEFKTDRAFYYTNQTTKITHVAKSSITGQFKTVVKDQATGVETVLQNYDSKTQINWTPSKKGTYLIKVYAKDQYSPKAYDDYYEKVLTVSEAPKAKLTTFAMNATAFYSDKTYPVTAAASSSNGALYKFTVRDETTGKWTILSDYSMISTYNWVPKYKGKYRMVVHVKDRYSNAAYDDYKFKDVTVTKITKVVIDAGHGGSDPGAIGSNKTHEADLTLDISQRVVKMLNEQTDFVGLTTRETDKYVTLSDRVAFANSQNADMFMSIHYNSSTSKDAHGTETYIYYNSDPTFGKIIHKHLIAATGLRDRGLKESNFYVIKNTKMPAALVEIAFVSNPAEEKLANTTAFKDKVSRALADALIEYAYLR</sequence>
<keyword evidence="4" id="KW-1185">Reference proteome</keyword>
<dbReference type="SUPFAM" id="SSF53187">
    <property type="entry name" value="Zn-dependent exopeptidases"/>
    <property type="match status" value="1"/>
</dbReference>
<feature type="domain" description="MurNAc-LAA" evidence="2">
    <location>
        <begin position="669"/>
        <end position="777"/>
    </location>
</feature>
<dbReference type="SMART" id="SM00646">
    <property type="entry name" value="Ami_3"/>
    <property type="match status" value="1"/>
</dbReference>
<dbReference type="AlphaFoldDB" id="A0A160IQ86"/>
<dbReference type="Pfam" id="PF07495">
    <property type="entry name" value="Y_Y_Y"/>
    <property type="match status" value="3"/>
</dbReference>
<reference evidence="3 4" key="1">
    <citation type="submission" date="2016-04" db="EMBL/GenBank/DDBJ databases">
        <title>Complete genome sequence of Fictibacillus phosphorivorans G25-29, a strain toxic to nematodes.</title>
        <authorList>
            <person name="Zheng Z."/>
        </authorList>
    </citation>
    <scope>NUCLEOTIDE SEQUENCE [LARGE SCALE GENOMIC DNA]</scope>
    <source>
        <strain evidence="3 4">G25-29</strain>
    </source>
</reference>
<dbReference type="CDD" id="cd02696">
    <property type="entry name" value="MurNAc-LAA"/>
    <property type="match status" value="1"/>
</dbReference>